<dbReference type="EMBL" id="BOCI01000013">
    <property type="protein sequence ID" value="GHW00357.1"/>
    <property type="molecule type" value="Genomic_DNA"/>
</dbReference>
<organism evidence="3 4">
    <name type="scientific">Lactobacillus nasalidis</name>
    <dbReference type="NCBI Taxonomy" id="2797258"/>
    <lineage>
        <taxon>Bacteria</taxon>
        <taxon>Bacillati</taxon>
        <taxon>Bacillota</taxon>
        <taxon>Bacilli</taxon>
        <taxon>Lactobacillales</taxon>
        <taxon>Lactobacillaceae</taxon>
        <taxon>Lactobacillus</taxon>
    </lineage>
</organism>
<accession>A0ABQ3W4D2</accession>
<feature type="region of interest" description="Disordered" evidence="2">
    <location>
        <begin position="244"/>
        <end position="269"/>
    </location>
</feature>
<feature type="compositionally biased region" description="Basic and acidic residues" evidence="2">
    <location>
        <begin position="246"/>
        <end position="269"/>
    </location>
</feature>
<evidence type="ECO:0000313" key="4">
    <source>
        <dbReference type="Proteomes" id="UP000616547"/>
    </source>
</evidence>
<evidence type="ECO:0000256" key="1">
    <source>
        <dbReference type="ARBA" id="ARBA00007189"/>
    </source>
</evidence>
<comment type="caution">
    <text evidence="3">The sequence shown here is derived from an EMBL/GenBank/DDBJ whole genome shotgun (WGS) entry which is preliminary data.</text>
</comment>
<evidence type="ECO:0000313" key="3">
    <source>
        <dbReference type="EMBL" id="GHW00357.1"/>
    </source>
</evidence>
<evidence type="ECO:0008006" key="5">
    <source>
        <dbReference type="Google" id="ProtNLM"/>
    </source>
</evidence>
<dbReference type="Pfam" id="PF10087">
    <property type="entry name" value="DUF2325"/>
    <property type="match status" value="1"/>
</dbReference>
<sequence>MNEYYLDYREQVKNVLDALDDSSTSLRLGAIAIENLLNLARVELDEEDEDEEGEEDEDEEDSSEDADSDSPEDLKQVKIIRHEEAETSSPYQINSGHQLCRFSRGLKGGSFYNEQGQLLAEINELAVKNLNIENGDLAELDASSHPARVVRIVEAVGEPSDIATLPYGIVERDACGDLYVSHNAMGERLSECAGIDRYDVPAVIDAGQSETGFVHEGDIVDLAWYQNNPAKMIVRWVSQTQGQAGAKKEKAQEKKPARSETEDKDKDAGDVTTLNYDLHGCSVAVVIGNELRSQEIQKLVGQHHGRCKVIDAFKFSDTEAFYKHALKRADLTVMVQNLNKHSTSKALRKYAKRLAIADSAGLSSIERAIYRALHGLPAYETSTQPIAYPVKELALS</sequence>
<keyword evidence="4" id="KW-1185">Reference proteome</keyword>
<evidence type="ECO:0000256" key="2">
    <source>
        <dbReference type="SAM" id="MobiDB-lite"/>
    </source>
</evidence>
<name>A0ABQ3W4D2_9LACO</name>
<comment type="similarity">
    <text evidence="1">Belongs to the UPF0751 family.</text>
</comment>
<dbReference type="InterPro" id="IPR016772">
    <property type="entry name" value="UCP020408"/>
</dbReference>
<proteinExistence type="inferred from homology"/>
<dbReference type="Proteomes" id="UP000616547">
    <property type="component" value="Unassembled WGS sequence"/>
</dbReference>
<reference evidence="4" key="1">
    <citation type="submission" date="2021-01" db="EMBL/GenBank/DDBJ databases">
        <title>Draft genome sequence of Nasalis larvatus strain YZ03.</title>
        <authorList>
            <person name="Suzuki-Hashido N."/>
            <person name="Tsuchida S."/>
            <person name="Hayakawa T."/>
        </authorList>
    </citation>
    <scope>NUCLEOTIDE SEQUENCE [LARGE SCALE GENOMIC DNA]</scope>
    <source>
        <strain evidence="4">YZ03</strain>
    </source>
</reference>
<feature type="compositionally biased region" description="Acidic residues" evidence="2">
    <location>
        <begin position="44"/>
        <end position="71"/>
    </location>
</feature>
<gene>
    <name evidence="3" type="ORF">lacNasYZ03_00440</name>
</gene>
<dbReference type="RefSeq" id="WP_201331812.1">
    <property type="nucleotide sequence ID" value="NZ_BOCG01000715.1"/>
</dbReference>
<feature type="region of interest" description="Disordered" evidence="2">
    <location>
        <begin position="44"/>
        <end position="74"/>
    </location>
</feature>
<protein>
    <recommendedName>
        <fullName evidence="5">DUF2325 domain-containing protein</fullName>
    </recommendedName>
</protein>